<keyword evidence="2" id="KW-0663">Pyridoxal phosphate</keyword>
<proteinExistence type="predicted"/>
<dbReference type="PANTHER" id="PTHR43586">
    <property type="entry name" value="CYSTEINE DESULFURASE"/>
    <property type="match status" value="1"/>
</dbReference>
<evidence type="ECO:0000313" key="5">
    <source>
        <dbReference type="Proteomes" id="UP001205740"/>
    </source>
</evidence>
<dbReference type="Proteomes" id="UP001205740">
    <property type="component" value="Unassembled WGS sequence"/>
</dbReference>
<comment type="cofactor">
    <cofactor evidence="1">
        <name>pyridoxal 5'-phosphate</name>
        <dbReference type="ChEBI" id="CHEBI:597326"/>
    </cofactor>
</comment>
<organism evidence="4 5">
    <name type="scientific">Williamsia serinedens</name>
    <dbReference type="NCBI Taxonomy" id="391736"/>
    <lineage>
        <taxon>Bacteria</taxon>
        <taxon>Bacillati</taxon>
        <taxon>Actinomycetota</taxon>
        <taxon>Actinomycetes</taxon>
        <taxon>Mycobacteriales</taxon>
        <taxon>Nocardiaceae</taxon>
        <taxon>Williamsia</taxon>
    </lineage>
</organism>
<name>A0ABT1H083_9NOCA</name>
<dbReference type="InterPro" id="IPR015424">
    <property type="entry name" value="PyrdxlP-dep_Trfase"/>
</dbReference>
<evidence type="ECO:0000256" key="2">
    <source>
        <dbReference type="ARBA" id="ARBA00022898"/>
    </source>
</evidence>
<reference evidence="4 5" key="1">
    <citation type="submission" date="2022-06" db="EMBL/GenBank/DDBJ databases">
        <title>Genomic Encyclopedia of Archaeal and Bacterial Type Strains, Phase II (KMG-II): from individual species to whole genera.</title>
        <authorList>
            <person name="Goeker M."/>
        </authorList>
    </citation>
    <scope>NUCLEOTIDE SEQUENCE [LARGE SCALE GENOMIC DNA]</scope>
    <source>
        <strain evidence="4 5">DSM 45037</strain>
    </source>
</reference>
<keyword evidence="5" id="KW-1185">Reference proteome</keyword>
<feature type="domain" description="Aminotransferase class V" evidence="3">
    <location>
        <begin position="20"/>
        <end position="228"/>
    </location>
</feature>
<protein>
    <submittedName>
        <fullName evidence="4">Pyridoxal 5-phosphate dependent beta-lyase</fullName>
    </submittedName>
</protein>
<dbReference type="Pfam" id="PF00266">
    <property type="entry name" value="Aminotran_5"/>
    <property type="match status" value="1"/>
</dbReference>
<dbReference type="InterPro" id="IPR015421">
    <property type="entry name" value="PyrdxlP-dep_Trfase_major"/>
</dbReference>
<gene>
    <name evidence="4" type="ORF">LX12_001112</name>
</gene>
<dbReference type="RefSeq" id="WP_253653520.1">
    <property type="nucleotide sequence ID" value="NZ_BAAAOE010000001.1"/>
</dbReference>
<sequence length="364" mass="39748">MYISELGDLWHRSRVAPDIVHLDSAAASRSSDAVIGEVTDHLWRESARGAYVAAEQCAERLDRARRDLAAMVGHDPDGIAFRESALSALRALLTYWNMPVSATVWVCPTEYGPNLDQFERRGYSVHTMPSTDDTGRVNTDALENMLQFEQPDVIHVCHIGSHSGVVQPAAKIVELAHRVGVPVVVDAAQAIGQVDCVTGADIVYGTSRKWLAGPRGVGFLSVSDTSLRPVEIESSEAFIAGRIGFGTAVQELQSYGLERVRRELATIGERTRTRLDGVGSWQVVEPLDEPSAITTLAPPPGWQDSDVAAAREALRSRGILVTCADTWRAPLSREERSVLRISPHLDVEDTHLDRLAAELLGMGW</sequence>
<evidence type="ECO:0000256" key="1">
    <source>
        <dbReference type="ARBA" id="ARBA00001933"/>
    </source>
</evidence>
<dbReference type="InterPro" id="IPR000192">
    <property type="entry name" value="Aminotrans_V_dom"/>
</dbReference>
<evidence type="ECO:0000313" key="4">
    <source>
        <dbReference type="EMBL" id="MCP2159933.1"/>
    </source>
</evidence>
<dbReference type="InterPro" id="IPR015422">
    <property type="entry name" value="PyrdxlP-dep_Trfase_small"/>
</dbReference>
<dbReference type="PANTHER" id="PTHR43586:SF8">
    <property type="entry name" value="CYSTEINE DESULFURASE 1, CHLOROPLASTIC"/>
    <property type="match status" value="1"/>
</dbReference>
<dbReference type="Gene3D" id="3.90.1150.10">
    <property type="entry name" value="Aspartate Aminotransferase, domain 1"/>
    <property type="match status" value="2"/>
</dbReference>
<dbReference type="Gene3D" id="3.40.640.10">
    <property type="entry name" value="Type I PLP-dependent aspartate aminotransferase-like (Major domain)"/>
    <property type="match status" value="2"/>
</dbReference>
<dbReference type="EMBL" id="JAMTCG010000002">
    <property type="protein sequence ID" value="MCP2159933.1"/>
    <property type="molecule type" value="Genomic_DNA"/>
</dbReference>
<dbReference type="SUPFAM" id="SSF53383">
    <property type="entry name" value="PLP-dependent transferases"/>
    <property type="match status" value="1"/>
</dbReference>
<comment type="caution">
    <text evidence="4">The sequence shown here is derived from an EMBL/GenBank/DDBJ whole genome shotgun (WGS) entry which is preliminary data.</text>
</comment>
<accession>A0ABT1H083</accession>
<evidence type="ECO:0000259" key="3">
    <source>
        <dbReference type="Pfam" id="PF00266"/>
    </source>
</evidence>